<sequence>MVLTIDMSLFLCSVLMIRSTKDFFIGFVSVIRFAAINSGMCRLYNKNHWTSSVNNASKEYIVCPPGAHLVSET</sequence>
<evidence type="ECO:0000313" key="1">
    <source>
        <dbReference type="EMBL" id="ULT83773.1"/>
    </source>
</evidence>
<organism evidence="1 2">
    <name type="scientific">Caenorhabditis briggsae</name>
    <dbReference type="NCBI Taxonomy" id="6238"/>
    <lineage>
        <taxon>Eukaryota</taxon>
        <taxon>Metazoa</taxon>
        <taxon>Ecdysozoa</taxon>
        <taxon>Nematoda</taxon>
        <taxon>Chromadorea</taxon>
        <taxon>Rhabditida</taxon>
        <taxon>Rhabditina</taxon>
        <taxon>Rhabditomorpha</taxon>
        <taxon>Rhabditoidea</taxon>
        <taxon>Rhabditidae</taxon>
        <taxon>Peloderinae</taxon>
        <taxon>Caenorhabditis</taxon>
    </lineage>
</organism>
<dbReference type="AlphaFoldDB" id="A0AAE9CVL6"/>
<gene>
    <name evidence="1" type="ORF">L3Y34_012797</name>
</gene>
<name>A0AAE9CVL6_CAEBR</name>
<evidence type="ECO:0000313" key="2">
    <source>
        <dbReference type="Proteomes" id="UP000827892"/>
    </source>
</evidence>
<protein>
    <submittedName>
        <fullName evidence="1">Uncharacterized protein</fullName>
    </submittedName>
</protein>
<dbReference type="Proteomes" id="UP000827892">
    <property type="component" value="Chromosome X"/>
</dbReference>
<accession>A0AAE9CVL6</accession>
<dbReference type="EMBL" id="CP090896">
    <property type="protein sequence ID" value="ULT83773.1"/>
    <property type="molecule type" value="Genomic_DNA"/>
</dbReference>
<reference evidence="1 2" key="1">
    <citation type="submission" date="2022-05" db="EMBL/GenBank/DDBJ databases">
        <title>Chromosome-level reference genomes for two strains of Caenorhabditis briggsae: an improved platform for comparative genomics.</title>
        <authorList>
            <person name="Stevens L."/>
            <person name="Andersen E.C."/>
        </authorList>
    </citation>
    <scope>NUCLEOTIDE SEQUENCE [LARGE SCALE GENOMIC DNA]</scope>
    <source>
        <strain evidence="1">QX1410_ONT</strain>
        <tissue evidence="1">Whole-organism</tissue>
    </source>
</reference>
<proteinExistence type="predicted"/>